<dbReference type="GO" id="GO:0004818">
    <property type="term" value="F:glutamate-tRNA ligase activity"/>
    <property type="evidence" value="ECO:0007669"/>
    <property type="project" value="TreeGrafter"/>
</dbReference>
<dbReference type="InterPro" id="IPR050132">
    <property type="entry name" value="Gln/Glu-tRNA_Ligase"/>
</dbReference>
<evidence type="ECO:0000256" key="2">
    <source>
        <dbReference type="ARBA" id="ARBA00022741"/>
    </source>
</evidence>
<proteinExistence type="predicted"/>
<keyword evidence="9" id="KW-1185">Reference proteome</keyword>
<dbReference type="InterPro" id="IPR020058">
    <property type="entry name" value="Glu/Gln-tRNA-synth_Ib_cat-dom"/>
</dbReference>
<dbReference type="GO" id="GO:0017102">
    <property type="term" value="C:methionyl glutamyl tRNA synthetase complex"/>
    <property type="evidence" value="ECO:0007669"/>
    <property type="project" value="TreeGrafter"/>
</dbReference>
<dbReference type="AlphaFoldDB" id="A0AA88H7Z0"/>
<evidence type="ECO:0000256" key="4">
    <source>
        <dbReference type="ARBA" id="ARBA00022917"/>
    </source>
</evidence>
<gene>
    <name evidence="8" type="ORF">QYM36_017806</name>
</gene>
<dbReference type="Pfam" id="PF00749">
    <property type="entry name" value="tRNA-synt_1c"/>
    <property type="match status" value="1"/>
</dbReference>
<evidence type="ECO:0000256" key="5">
    <source>
        <dbReference type="ARBA" id="ARBA00023146"/>
    </source>
</evidence>
<keyword evidence="3" id="KW-0067">ATP-binding</keyword>
<dbReference type="Proteomes" id="UP001187531">
    <property type="component" value="Unassembled WGS sequence"/>
</dbReference>
<dbReference type="GO" id="GO:0005829">
    <property type="term" value="C:cytosol"/>
    <property type="evidence" value="ECO:0007669"/>
    <property type="project" value="TreeGrafter"/>
</dbReference>
<dbReference type="GO" id="GO:0006424">
    <property type="term" value="P:glutamyl-tRNA aminoacylation"/>
    <property type="evidence" value="ECO:0007669"/>
    <property type="project" value="TreeGrafter"/>
</dbReference>
<dbReference type="PANTHER" id="PTHR43097">
    <property type="entry name" value="GLUTAMINE-TRNA LIGASE"/>
    <property type="match status" value="1"/>
</dbReference>
<feature type="non-terminal residue" evidence="8">
    <location>
        <position position="64"/>
    </location>
</feature>
<keyword evidence="4" id="KW-0648">Protein biosynthesis</keyword>
<keyword evidence="2" id="KW-0547">Nucleotide-binding</keyword>
<keyword evidence="5" id="KW-0030">Aminoacyl-tRNA synthetase</keyword>
<accession>A0AA88H7Z0</accession>
<evidence type="ECO:0000313" key="8">
    <source>
        <dbReference type="EMBL" id="KAK2703880.1"/>
    </source>
</evidence>
<organism evidence="8 9">
    <name type="scientific">Artemia franciscana</name>
    <name type="common">Brine shrimp</name>
    <name type="synonym">Artemia sanfranciscana</name>
    <dbReference type="NCBI Taxonomy" id="6661"/>
    <lineage>
        <taxon>Eukaryota</taxon>
        <taxon>Metazoa</taxon>
        <taxon>Ecdysozoa</taxon>
        <taxon>Arthropoda</taxon>
        <taxon>Crustacea</taxon>
        <taxon>Branchiopoda</taxon>
        <taxon>Anostraca</taxon>
        <taxon>Artemiidae</taxon>
        <taxon>Artemia</taxon>
    </lineage>
</organism>
<dbReference type="GO" id="GO:0005524">
    <property type="term" value="F:ATP binding"/>
    <property type="evidence" value="ECO:0007669"/>
    <property type="project" value="UniProtKB-KW"/>
</dbReference>
<dbReference type="Gene3D" id="3.40.50.620">
    <property type="entry name" value="HUPs"/>
    <property type="match status" value="1"/>
</dbReference>
<keyword evidence="1" id="KW-0436">Ligase</keyword>
<feature type="region of interest" description="Disordered" evidence="6">
    <location>
        <begin position="44"/>
        <end position="64"/>
    </location>
</feature>
<feature type="non-terminal residue" evidence="8">
    <location>
        <position position="1"/>
    </location>
</feature>
<evidence type="ECO:0000256" key="6">
    <source>
        <dbReference type="SAM" id="MobiDB-lite"/>
    </source>
</evidence>
<evidence type="ECO:0000256" key="3">
    <source>
        <dbReference type="ARBA" id="ARBA00022840"/>
    </source>
</evidence>
<dbReference type="InterPro" id="IPR014729">
    <property type="entry name" value="Rossmann-like_a/b/a_fold"/>
</dbReference>
<protein>
    <recommendedName>
        <fullName evidence="7">Glutamyl/glutaminyl-tRNA synthetase class Ib catalytic domain-containing protein</fullName>
    </recommendedName>
</protein>
<dbReference type="PANTHER" id="PTHR43097:SF5">
    <property type="entry name" value="GLUTAMATE--TRNA LIGASE"/>
    <property type="match status" value="1"/>
</dbReference>
<comment type="caution">
    <text evidence="8">The sequence shown here is derived from an EMBL/GenBank/DDBJ whole genome shotgun (WGS) entry which is preliminary data.</text>
</comment>
<evidence type="ECO:0000313" key="9">
    <source>
        <dbReference type="Proteomes" id="UP001187531"/>
    </source>
</evidence>
<evidence type="ECO:0000256" key="1">
    <source>
        <dbReference type="ARBA" id="ARBA00022598"/>
    </source>
</evidence>
<dbReference type="SUPFAM" id="SSF52374">
    <property type="entry name" value="Nucleotidylyl transferase"/>
    <property type="match status" value="1"/>
</dbReference>
<dbReference type="EMBL" id="JAVRJZ010000067">
    <property type="protein sequence ID" value="KAK2703880.1"/>
    <property type="molecule type" value="Genomic_DNA"/>
</dbReference>
<dbReference type="Gene3D" id="3.90.800.10">
    <property type="entry name" value="Glutamyl-tRNA Synthetase, Domain 3"/>
    <property type="match status" value="1"/>
</dbReference>
<feature type="domain" description="Glutamyl/glutaminyl-tRNA synthetase class Ib catalytic" evidence="7">
    <location>
        <begin position="2"/>
        <end position="61"/>
    </location>
</feature>
<evidence type="ECO:0000259" key="7">
    <source>
        <dbReference type="Pfam" id="PF00749"/>
    </source>
</evidence>
<sequence>VILEDLKMLEVKWEKFSHTSDHFDLCLSFCEKLIKEGKAFADDTEPELMKQEREKKMESKRRNT</sequence>
<name>A0AA88H7Z0_ARTSF</name>
<reference evidence="8" key="1">
    <citation type="submission" date="2023-07" db="EMBL/GenBank/DDBJ databases">
        <title>Chromosome-level genome assembly of Artemia franciscana.</title>
        <authorList>
            <person name="Jo E."/>
        </authorList>
    </citation>
    <scope>NUCLEOTIDE SEQUENCE</scope>
    <source>
        <tissue evidence="8">Whole body</tissue>
    </source>
</reference>